<organism evidence="1 2">
    <name type="scientific">Desulfovibrio desulfuricans</name>
    <dbReference type="NCBI Taxonomy" id="876"/>
    <lineage>
        <taxon>Bacteria</taxon>
        <taxon>Pseudomonadati</taxon>
        <taxon>Thermodesulfobacteriota</taxon>
        <taxon>Desulfovibrionia</taxon>
        <taxon>Desulfovibrionales</taxon>
        <taxon>Desulfovibrionaceae</taxon>
        <taxon>Desulfovibrio</taxon>
    </lineage>
</organism>
<accession>A0A4P7ULU0</accession>
<dbReference type="SUPFAM" id="SSF74653">
    <property type="entry name" value="TolA/TonB C-terminal domain"/>
    <property type="match status" value="1"/>
</dbReference>
<dbReference type="AlphaFoldDB" id="A0A4P7ULU0"/>
<dbReference type="RefSeq" id="WP_136400016.1">
    <property type="nucleotide sequence ID" value="NZ_CP036295.1"/>
</dbReference>
<sequence>MTTTERFYAALAISCLAHWGMLHLFGAVSAQNSLGTPITISMDSLGLGASPEGGAGISMEAAPNRVEPQNTADKRRQAFFAFLDDLDAAVHAHRMDGGEEGLLGVAAYAFTVRPDGSFTDPVLRQTSGSPALDAAAYRAVCAASGSVKRPEILGNGDIPVILHVKYQYGLR</sequence>
<dbReference type="OrthoDB" id="5459717at2"/>
<proteinExistence type="predicted"/>
<dbReference type="EMBL" id="CP036295">
    <property type="protein sequence ID" value="QCC85884.1"/>
    <property type="molecule type" value="Genomic_DNA"/>
</dbReference>
<dbReference type="Proteomes" id="UP000297065">
    <property type="component" value="Chromosome"/>
</dbReference>
<protein>
    <submittedName>
        <fullName evidence="1">Energy transducer TonB</fullName>
    </submittedName>
</protein>
<gene>
    <name evidence="1" type="ORF">DDIC_08360</name>
</gene>
<reference evidence="1 2" key="1">
    <citation type="submission" date="2019-02" db="EMBL/GenBank/DDBJ databases">
        <title>Complete Genome Sequence of Desulfovibrio desulfuricans IC1, a Sulfonate Utilizing Anaerobe.</title>
        <authorList>
            <person name="Day L.A."/>
            <person name="De Leon K.B."/>
            <person name="Wall J.D."/>
        </authorList>
    </citation>
    <scope>NUCLEOTIDE SEQUENCE [LARGE SCALE GENOMIC DNA]</scope>
    <source>
        <strain evidence="1 2">IC1</strain>
    </source>
</reference>
<evidence type="ECO:0000313" key="2">
    <source>
        <dbReference type="Proteomes" id="UP000297065"/>
    </source>
</evidence>
<dbReference type="Gene3D" id="3.30.1150.10">
    <property type="match status" value="1"/>
</dbReference>
<evidence type="ECO:0000313" key="1">
    <source>
        <dbReference type="EMBL" id="QCC85884.1"/>
    </source>
</evidence>
<name>A0A4P7ULU0_DESDE</name>